<evidence type="ECO:0000256" key="1">
    <source>
        <dbReference type="ARBA" id="ARBA00006763"/>
    </source>
</evidence>
<comment type="similarity">
    <text evidence="1 2">Belongs to the LOG family.</text>
</comment>
<dbReference type="InterPro" id="IPR005269">
    <property type="entry name" value="LOG"/>
</dbReference>
<evidence type="ECO:0000313" key="4">
    <source>
        <dbReference type="Proteomes" id="UP001500957"/>
    </source>
</evidence>
<dbReference type="EMBL" id="BAAAHE010000004">
    <property type="protein sequence ID" value="GAA0604791.1"/>
    <property type="molecule type" value="Genomic_DNA"/>
</dbReference>
<evidence type="ECO:0000313" key="3">
    <source>
        <dbReference type="EMBL" id="GAA0604791.1"/>
    </source>
</evidence>
<organism evidence="3 4">
    <name type="scientific">Sporichthya brevicatena</name>
    <dbReference type="NCBI Taxonomy" id="171442"/>
    <lineage>
        <taxon>Bacteria</taxon>
        <taxon>Bacillati</taxon>
        <taxon>Actinomycetota</taxon>
        <taxon>Actinomycetes</taxon>
        <taxon>Sporichthyales</taxon>
        <taxon>Sporichthyaceae</taxon>
        <taxon>Sporichthya</taxon>
    </lineage>
</organism>
<dbReference type="Proteomes" id="UP001500957">
    <property type="component" value="Unassembled WGS sequence"/>
</dbReference>
<accession>A0ABP3R780</accession>
<dbReference type="Pfam" id="PF03641">
    <property type="entry name" value="Lysine_decarbox"/>
    <property type="match status" value="1"/>
</dbReference>
<proteinExistence type="inferred from homology"/>
<dbReference type="InterPro" id="IPR031100">
    <property type="entry name" value="LOG_fam"/>
</dbReference>
<sequence>MARICVYCASSEAIAPHYVDLAGEVGAVLAARGHALVSGGGSISAMGALARAARAGGAHTTGVIPQALLEWEVADHDADELVVTPDMRTRKGEMDDRSDAFLVLPGGIGTLEELLEIWVARTLRMHDRPVVVLDPDGLYDPLREQIRVLVDRGFMRPASAELLRWTTSVPAAFAAIESELATPAPAAAVDPAEILEAEP</sequence>
<comment type="catalytic activity">
    <reaction evidence="2">
        <text>9-ribosyl-trans-zeatin 5'-phosphate + H2O = trans-zeatin + D-ribose 5-phosphate</text>
        <dbReference type="Rhea" id="RHEA:48564"/>
        <dbReference type="ChEBI" id="CHEBI:15377"/>
        <dbReference type="ChEBI" id="CHEBI:16522"/>
        <dbReference type="ChEBI" id="CHEBI:78346"/>
        <dbReference type="ChEBI" id="CHEBI:87947"/>
        <dbReference type="EC" id="3.2.2.n1"/>
    </reaction>
</comment>
<dbReference type="RefSeq" id="WP_344600907.1">
    <property type="nucleotide sequence ID" value="NZ_BAAAHE010000004.1"/>
</dbReference>
<evidence type="ECO:0000256" key="2">
    <source>
        <dbReference type="RuleBase" id="RU363015"/>
    </source>
</evidence>
<comment type="caution">
    <text evidence="3">The sequence shown here is derived from an EMBL/GenBank/DDBJ whole genome shotgun (WGS) entry which is preliminary data.</text>
</comment>
<keyword evidence="4" id="KW-1185">Reference proteome</keyword>
<keyword evidence="2" id="KW-0203">Cytokinin biosynthesis</keyword>
<dbReference type="PANTHER" id="PTHR31223">
    <property type="entry name" value="LOG FAMILY PROTEIN YJL055W"/>
    <property type="match status" value="1"/>
</dbReference>
<reference evidence="4" key="1">
    <citation type="journal article" date="2019" name="Int. J. Syst. Evol. Microbiol.">
        <title>The Global Catalogue of Microorganisms (GCM) 10K type strain sequencing project: providing services to taxonomists for standard genome sequencing and annotation.</title>
        <authorList>
            <consortium name="The Broad Institute Genomics Platform"/>
            <consortium name="The Broad Institute Genome Sequencing Center for Infectious Disease"/>
            <person name="Wu L."/>
            <person name="Ma J."/>
        </authorList>
    </citation>
    <scope>NUCLEOTIDE SEQUENCE [LARGE SCALE GENOMIC DNA]</scope>
    <source>
        <strain evidence="4">JCM 10671</strain>
    </source>
</reference>
<comment type="catalytic activity">
    <reaction evidence="2">
        <text>N(6)-(dimethylallyl)adenosine 5'-phosphate + H2O = N(6)-dimethylallyladenine + D-ribose 5-phosphate</text>
        <dbReference type="Rhea" id="RHEA:48560"/>
        <dbReference type="ChEBI" id="CHEBI:15377"/>
        <dbReference type="ChEBI" id="CHEBI:17660"/>
        <dbReference type="ChEBI" id="CHEBI:57526"/>
        <dbReference type="ChEBI" id="CHEBI:78346"/>
        <dbReference type="EC" id="3.2.2.n1"/>
    </reaction>
</comment>
<protein>
    <recommendedName>
        <fullName evidence="2">Cytokinin riboside 5'-monophosphate phosphoribohydrolase</fullName>
        <ecNumber evidence="2">3.2.2.n1</ecNumber>
    </recommendedName>
</protein>
<dbReference type="PANTHER" id="PTHR31223:SF70">
    <property type="entry name" value="LOG FAMILY PROTEIN YJL055W"/>
    <property type="match status" value="1"/>
</dbReference>
<dbReference type="SUPFAM" id="SSF102405">
    <property type="entry name" value="MCP/YpsA-like"/>
    <property type="match status" value="1"/>
</dbReference>
<keyword evidence="2" id="KW-0378">Hydrolase</keyword>
<dbReference type="EC" id="3.2.2.n1" evidence="2"/>
<gene>
    <name evidence="3" type="ORF">GCM10009547_03370</name>
</gene>
<name>A0ABP3R780_9ACTN</name>
<dbReference type="Gene3D" id="3.40.50.450">
    <property type="match status" value="1"/>
</dbReference>
<dbReference type="NCBIfam" id="TIGR00730">
    <property type="entry name" value="Rossman fold protein, TIGR00730 family"/>
    <property type="match status" value="1"/>
</dbReference>